<dbReference type="Gene3D" id="2.60.40.60">
    <property type="entry name" value="Cadherins"/>
    <property type="match status" value="6"/>
</dbReference>
<evidence type="ECO:0000313" key="14">
    <source>
        <dbReference type="Ensembl" id="ENSACCP00020008061.1"/>
    </source>
</evidence>
<evidence type="ECO:0000256" key="11">
    <source>
        <dbReference type="RuleBase" id="RU004357"/>
    </source>
</evidence>
<dbReference type="PANTHER" id="PTHR24025">
    <property type="entry name" value="DESMOGLEIN FAMILY MEMBER"/>
    <property type="match status" value="1"/>
</dbReference>
<evidence type="ECO:0000256" key="2">
    <source>
        <dbReference type="ARBA" id="ARBA00022692"/>
    </source>
</evidence>
<dbReference type="PANTHER" id="PTHR24025:SF0">
    <property type="entry name" value="DESMOCOLLIN-2"/>
    <property type="match status" value="1"/>
</dbReference>
<dbReference type="Gene3D" id="4.10.900.10">
    <property type="entry name" value="TCF3-CBD (Catenin binding domain)"/>
    <property type="match status" value="1"/>
</dbReference>
<dbReference type="Pfam" id="PF00028">
    <property type="entry name" value="Cadherin"/>
    <property type="match status" value="4"/>
</dbReference>
<reference evidence="14" key="1">
    <citation type="submission" date="2025-08" db="UniProtKB">
        <authorList>
            <consortium name="Ensembl"/>
        </authorList>
    </citation>
    <scope>IDENTIFICATION</scope>
</reference>
<dbReference type="InterPro" id="IPR027397">
    <property type="entry name" value="Catenin-bd_sf"/>
</dbReference>
<gene>
    <name evidence="14" type="primary">LOC115340728</name>
</gene>
<keyword evidence="15" id="KW-1185">Reference proteome</keyword>
<keyword evidence="4 9" id="KW-0106">Calcium</keyword>
<keyword evidence="2 10" id="KW-0812">Transmembrane</keyword>
<feature type="transmembrane region" description="Helical" evidence="12">
    <location>
        <begin position="623"/>
        <end position="646"/>
    </location>
</feature>
<feature type="domain" description="Cadherin" evidence="13">
    <location>
        <begin position="218"/>
        <end position="329"/>
    </location>
</feature>
<evidence type="ECO:0000256" key="6">
    <source>
        <dbReference type="ARBA" id="ARBA00022989"/>
    </source>
</evidence>
<dbReference type="Proteomes" id="UP000472275">
    <property type="component" value="Chromosome 4"/>
</dbReference>
<dbReference type="InterPro" id="IPR002126">
    <property type="entry name" value="Cadherin-like_dom"/>
</dbReference>
<keyword evidence="1" id="KW-1003">Cell membrane</keyword>
<dbReference type="GO" id="GO:0005509">
    <property type="term" value="F:calcium ion binding"/>
    <property type="evidence" value="ECO:0007669"/>
    <property type="project" value="UniProtKB-UniRule"/>
</dbReference>
<dbReference type="FunFam" id="4.10.900.10:FF:000005">
    <property type="entry name" value="Desmocollin 2"/>
    <property type="match status" value="1"/>
</dbReference>
<dbReference type="GO" id="GO:0009986">
    <property type="term" value="C:cell surface"/>
    <property type="evidence" value="ECO:0007669"/>
    <property type="project" value="UniProtKB-ARBA"/>
</dbReference>
<dbReference type="GO" id="GO:0030057">
    <property type="term" value="C:desmosome"/>
    <property type="evidence" value="ECO:0007669"/>
    <property type="project" value="TreeGrafter"/>
</dbReference>
<keyword evidence="7 12" id="KW-0472">Membrane</keyword>
<dbReference type="InterPro" id="IPR015919">
    <property type="entry name" value="Cadherin-like_sf"/>
</dbReference>
<dbReference type="InterPro" id="IPR020894">
    <property type="entry name" value="Cadherin_CS"/>
</dbReference>
<comment type="function">
    <text evidence="11">Cadherins are calcium-dependent cell adhesion proteins.</text>
</comment>
<sequence>SVTVSCQKISMKHPQPLGNTYKHKIDLKECLQSAEFISSSDGNFKILEDGSVYTTSAVSLSAEKKTFTILLKDIQEQVEEKIHVSLVEDEKKTQKTRHARDTVLKRTKRRWGPIPSVMIENSLGPFPLQIQQVQSDTAQNYTIYYSASGPGIDQDPKGLFYIERETGNIFATRAVDREQYPSFQIICFATTPDGYSPEVPLVHTIRIEDDNDNAPYFTQDAFEFSVPENSKPGVVVGKVTAEDRDEPYTLHTTLKYRIVSQNPPVTPAFSLHGDTGVIAVLSPQLDRELVPSYTLLVEVRDMAGQPFGLCTTGTAVIKIEDTNDNAPSFKQLQYETRVEENRVNVEILRVSVVDLDEPGSPGSGAVYEIIRGNDDRSFEITTDKSTNEGVLCVVKGLDYESAKQRILVIAVNNEAPYMLAPHSQQLSQSTSSVTVHVQDLDEGPVFKPCQLRLDVKECEEIGTSIGRYLAEDPETGNSEGISYRIPPGQCNWIGIDERTGEVRTIKVLDRDVGEMRRGQCNITVLAVDRSEEGKFVITVAFVTTEFQVLLTLDLVLSFFLTDNSVYLSPKGDIPFGTYSIPISVIDNGGKVGENQVTVNLCDCVTPTECNSQIRVLPGGNVTLGVWAILAMILGSLLLLLILITICGCCGSGVMHRHVTDDCANHNLIISNTEAPGEEVMDHNIIPLQNTTDQGGYGIKTGDQQTFEMVKGRGHTLESVKGGGHQTLGSVKEGGGQAMMDTCRYSYSEWHNFTHPRLGEKVHLCRQDEEQKHSEDYLLSYNYEGKGSLAGSVGCCSDQHEEEALDFLDQLEPKFRTLAETCVKR</sequence>
<accession>A0A663E7U5</accession>
<dbReference type="SMART" id="SM01055">
    <property type="entry name" value="Cadherin_pro"/>
    <property type="match status" value="1"/>
</dbReference>
<organism evidence="14 15">
    <name type="scientific">Aquila chrysaetos chrysaetos</name>
    <dbReference type="NCBI Taxonomy" id="223781"/>
    <lineage>
        <taxon>Eukaryota</taxon>
        <taxon>Metazoa</taxon>
        <taxon>Chordata</taxon>
        <taxon>Craniata</taxon>
        <taxon>Vertebrata</taxon>
        <taxon>Euteleostomi</taxon>
        <taxon>Archelosauria</taxon>
        <taxon>Archosauria</taxon>
        <taxon>Dinosauria</taxon>
        <taxon>Saurischia</taxon>
        <taxon>Theropoda</taxon>
        <taxon>Coelurosauria</taxon>
        <taxon>Aves</taxon>
        <taxon>Neognathae</taxon>
        <taxon>Neoaves</taxon>
        <taxon>Telluraves</taxon>
        <taxon>Accipitrimorphae</taxon>
        <taxon>Accipitriformes</taxon>
        <taxon>Accipitridae</taxon>
        <taxon>Accipitrinae</taxon>
        <taxon>Aquila</taxon>
    </lineage>
</organism>
<evidence type="ECO:0000256" key="1">
    <source>
        <dbReference type="ARBA" id="ARBA00022475"/>
    </source>
</evidence>
<keyword evidence="5 10" id="KW-0130">Cell adhesion</keyword>
<dbReference type="InterPro" id="IPR014868">
    <property type="entry name" value="Cadherin_pro_dom"/>
</dbReference>
<dbReference type="Ensembl" id="ENSACCT00020008411.1">
    <property type="protein sequence ID" value="ENSACCP00020008061.1"/>
    <property type="gene ID" value="ENSACCG00020005463.1"/>
</dbReference>
<feature type="domain" description="Cadherin" evidence="13">
    <location>
        <begin position="330"/>
        <end position="446"/>
    </location>
</feature>
<feature type="domain" description="Cadherin" evidence="13">
    <location>
        <begin position="120"/>
        <end position="217"/>
    </location>
</feature>
<dbReference type="PROSITE" id="PS50268">
    <property type="entry name" value="CADHERIN_2"/>
    <property type="match status" value="4"/>
</dbReference>
<evidence type="ECO:0000256" key="5">
    <source>
        <dbReference type="ARBA" id="ARBA00022889"/>
    </source>
</evidence>
<dbReference type="AlphaFoldDB" id="A0A663E7U5"/>
<dbReference type="FunFam" id="2.60.40.60:FF:000011">
    <property type="entry name" value="Cadherin 1"/>
    <property type="match status" value="1"/>
</dbReference>
<dbReference type="GeneTree" id="ENSGT01030000234624"/>
<evidence type="ECO:0000256" key="4">
    <source>
        <dbReference type="ARBA" id="ARBA00022837"/>
    </source>
</evidence>
<dbReference type="Pfam" id="PF01049">
    <property type="entry name" value="CADH_Y-type_LIR"/>
    <property type="match status" value="1"/>
</dbReference>
<evidence type="ECO:0000259" key="13">
    <source>
        <dbReference type="PROSITE" id="PS50268"/>
    </source>
</evidence>
<dbReference type="GO" id="GO:0005886">
    <property type="term" value="C:plasma membrane"/>
    <property type="evidence" value="ECO:0007669"/>
    <property type="project" value="UniProtKB-SubCell"/>
</dbReference>
<evidence type="ECO:0000256" key="9">
    <source>
        <dbReference type="PROSITE-ProRule" id="PRU00043"/>
    </source>
</evidence>
<dbReference type="InterPro" id="IPR000233">
    <property type="entry name" value="Cadherin_Y-type_LIR"/>
</dbReference>
<dbReference type="PRINTS" id="PR00205">
    <property type="entry name" value="CADHERIN"/>
</dbReference>
<protein>
    <recommendedName>
        <fullName evidence="13">Cadherin domain-containing protein</fullName>
    </recommendedName>
</protein>
<keyword evidence="6 12" id="KW-1133">Transmembrane helix</keyword>
<evidence type="ECO:0000256" key="10">
    <source>
        <dbReference type="RuleBase" id="RU003318"/>
    </source>
</evidence>
<dbReference type="InterPro" id="IPR050971">
    <property type="entry name" value="Cadherin-domain_protein"/>
</dbReference>
<evidence type="ECO:0000313" key="15">
    <source>
        <dbReference type="Proteomes" id="UP000472275"/>
    </source>
</evidence>
<evidence type="ECO:0000256" key="7">
    <source>
        <dbReference type="ARBA" id="ARBA00023136"/>
    </source>
</evidence>
<comment type="subcellular location">
    <subcellularLocation>
        <location evidence="10">Cell membrane</location>
        <topology evidence="10">Single-pass type I membrane protein</topology>
    </subcellularLocation>
</comment>
<evidence type="ECO:0000256" key="3">
    <source>
        <dbReference type="ARBA" id="ARBA00022737"/>
    </source>
</evidence>
<dbReference type="FunFam" id="2.60.40.60:FF:000019">
    <property type="entry name" value="Cadherin 2"/>
    <property type="match status" value="1"/>
</dbReference>
<dbReference type="SUPFAM" id="SSF49313">
    <property type="entry name" value="Cadherin-like"/>
    <property type="match status" value="5"/>
</dbReference>
<proteinExistence type="predicted"/>
<dbReference type="GO" id="GO:0007156">
    <property type="term" value="P:homophilic cell adhesion via plasma membrane adhesion molecules"/>
    <property type="evidence" value="ECO:0007669"/>
    <property type="project" value="InterPro"/>
</dbReference>
<dbReference type="PROSITE" id="PS00232">
    <property type="entry name" value="CADHERIN_1"/>
    <property type="match status" value="1"/>
</dbReference>
<dbReference type="FunFam" id="2.60.40.60:FF:000091">
    <property type="entry name" value="Desmocollin 1"/>
    <property type="match status" value="1"/>
</dbReference>
<evidence type="ECO:0000256" key="12">
    <source>
        <dbReference type="SAM" id="Phobius"/>
    </source>
</evidence>
<keyword evidence="3" id="KW-0677">Repeat</keyword>
<feature type="domain" description="Cadherin" evidence="13">
    <location>
        <begin position="447"/>
        <end position="539"/>
    </location>
</feature>
<dbReference type="SMART" id="SM00112">
    <property type="entry name" value="CA"/>
    <property type="match status" value="4"/>
</dbReference>
<dbReference type="FunFam" id="2.60.40.60:FF:000096">
    <property type="entry name" value="Desmocollin 2"/>
    <property type="match status" value="1"/>
</dbReference>
<evidence type="ECO:0000256" key="8">
    <source>
        <dbReference type="ARBA" id="ARBA00023180"/>
    </source>
</evidence>
<name>A0A663E7U5_AQUCH</name>
<keyword evidence="8" id="KW-0325">Glycoprotein</keyword>
<dbReference type="CDD" id="cd11304">
    <property type="entry name" value="Cadherin_repeat"/>
    <property type="match status" value="4"/>
</dbReference>
<reference evidence="14" key="2">
    <citation type="submission" date="2025-09" db="UniProtKB">
        <authorList>
            <consortium name="Ensembl"/>
        </authorList>
    </citation>
    <scope>IDENTIFICATION</scope>
</reference>